<protein>
    <submittedName>
        <fullName evidence="1">Uncharacterized protein</fullName>
    </submittedName>
</protein>
<dbReference type="Proteomes" id="UP000836387">
    <property type="component" value="Unassembled WGS sequence"/>
</dbReference>
<dbReference type="EMBL" id="CADEHS020000074">
    <property type="protein sequence ID" value="CAG9949401.1"/>
    <property type="molecule type" value="Genomic_DNA"/>
</dbReference>
<reference evidence="1" key="1">
    <citation type="submission" date="2020-04" db="EMBL/GenBank/DDBJ databases">
        <authorList>
            <person name="Broberg M."/>
        </authorList>
    </citation>
    <scope>NUCLEOTIDE SEQUENCE</scope>
</reference>
<organism evidence="1 2">
    <name type="scientific">Clonostachys rosea f. rosea IK726</name>
    <dbReference type="NCBI Taxonomy" id="1349383"/>
    <lineage>
        <taxon>Eukaryota</taxon>
        <taxon>Fungi</taxon>
        <taxon>Dikarya</taxon>
        <taxon>Ascomycota</taxon>
        <taxon>Pezizomycotina</taxon>
        <taxon>Sordariomycetes</taxon>
        <taxon>Hypocreomycetidae</taxon>
        <taxon>Hypocreales</taxon>
        <taxon>Bionectriaceae</taxon>
        <taxon>Clonostachys</taxon>
    </lineage>
</organism>
<proteinExistence type="predicted"/>
<evidence type="ECO:0000313" key="1">
    <source>
        <dbReference type="EMBL" id="CAG9949401.1"/>
    </source>
</evidence>
<evidence type="ECO:0000313" key="2">
    <source>
        <dbReference type="Proteomes" id="UP000836387"/>
    </source>
</evidence>
<gene>
    <name evidence="1" type="ORF">CRV2_00021195</name>
</gene>
<sequence length="239" mass="26868">MEQICFLEKEQGERTIWLGLGGTSLVETDYANATGAVYYLVESPKFKSTDGVPIVTERLGDNGYWWGRKGEPKVRGCRGPYRDVHSEYIYILGNAPGKIASWPDNAYIYQARVKAADAFDLSKYEYWWGREEGWKSDSLTTFTAETAVLWGVGQGQIVYSQYFKTYFYVHLEGATVLLRSAPSPEGPWSAAKEIYTATPIDEGLVYAGVAYPYLDESGKTLTLAFTNNNHIQVIRVTFV</sequence>
<accession>A0ACA9U833</accession>
<keyword evidence="2" id="KW-1185">Reference proteome</keyword>
<comment type="caution">
    <text evidence="1">The sequence shown here is derived from an EMBL/GenBank/DDBJ whole genome shotgun (WGS) entry which is preliminary data.</text>
</comment>
<name>A0ACA9U833_BIOOC</name>
<reference evidence="1" key="2">
    <citation type="submission" date="2021-10" db="EMBL/GenBank/DDBJ databases">
        <authorList>
            <person name="Piombo E."/>
        </authorList>
    </citation>
    <scope>NUCLEOTIDE SEQUENCE</scope>
</reference>